<dbReference type="GO" id="GO:0043190">
    <property type="term" value="C:ATP-binding cassette (ABC) transporter complex"/>
    <property type="evidence" value="ECO:0007669"/>
    <property type="project" value="TreeGrafter"/>
</dbReference>
<comment type="function">
    <text evidence="10">Probably part of an ABC transporter complex. Responsible for energy coupling to the transport system.</text>
</comment>
<dbReference type="InParanoid" id="D4H687"/>
<keyword evidence="9" id="KW-0472">Membrane</keyword>
<evidence type="ECO:0000259" key="11">
    <source>
        <dbReference type="PROSITE" id="PS50893"/>
    </source>
</evidence>
<evidence type="ECO:0000256" key="3">
    <source>
        <dbReference type="ARBA" id="ARBA00022448"/>
    </source>
</evidence>
<dbReference type="InterPro" id="IPR003439">
    <property type="entry name" value="ABC_transporter-like_ATP-bd"/>
</dbReference>
<dbReference type="OrthoDB" id="9805565at2"/>
<dbReference type="SMART" id="SM00382">
    <property type="entry name" value="AAA"/>
    <property type="match status" value="2"/>
</dbReference>
<dbReference type="HOGENOM" id="CLU_000604_86_7_0"/>
<dbReference type="PROSITE" id="PS00211">
    <property type="entry name" value="ABC_TRANSPORTER_1"/>
    <property type="match status" value="1"/>
</dbReference>
<dbReference type="PANTHER" id="PTHR43553:SF23">
    <property type="entry name" value="ABC TRANSPORTER ATP-BINDING COMPONENT"/>
    <property type="match status" value="1"/>
</dbReference>
<dbReference type="InterPro" id="IPR027417">
    <property type="entry name" value="P-loop_NTPase"/>
</dbReference>
<protein>
    <submittedName>
        <fullName evidence="12">ABC transporter related protein</fullName>
    </submittedName>
</protein>
<evidence type="ECO:0000256" key="4">
    <source>
        <dbReference type="ARBA" id="ARBA00022475"/>
    </source>
</evidence>
<keyword evidence="13" id="KW-1185">Reference proteome</keyword>
<gene>
    <name evidence="12" type="ordered locus">Dacet_0955</name>
</gene>
<evidence type="ECO:0000256" key="2">
    <source>
        <dbReference type="ARBA" id="ARBA00005417"/>
    </source>
</evidence>
<dbReference type="GO" id="GO:0016887">
    <property type="term" value="F:ATP hydrolysis activity"/>
    <property type="evidence" value="ECO:0007669"/>
    <property type="project" value="InterPro"/>
</dbReference>
<dbReference type="SUPFAM" id="SSF52540">
    <property type="entry name" value="P-loop containing nucleoside triphosphate hydrolases"/>
    <property type="match status" value="2"/>
</dbReference>
<feature type="domain" description="ABC transporter" evidence="11">
    <location>
        <begin position="263"/>
        <end position="481"/>
    </location>
</feature>
<accession>D4H687</accession>
<organism evidence="12 13">
    <name type="scientific">Denitrovibrio acetiphilus (strain DSM 12809 / NBRC 114555 / N2460)</name>
    <dbReference type="NCBI Taxonomy" id="522772"/>
    <lineage>
        <taxon>Bacteria</taxon>
        <taxon>Pseudomonadati</taxon>
        <taxon>Deferribacterota</taxon>
        <taxon>Deferribacteres</taxon>
        <taxon>Deferribacterales</taxon>
        <taxon>Geovibrionaceae</taxon>
        <taxon>Denitrovibrio</taxon>
    </lineage>
</organism>
<dbReference type="GO" id="GO:0042626">
    <property type="term" value="F:ATPase-coupled transmembrane transporter activity"/>
    <property type="evidence" value="ECO:0007669"/>
    <property type="project" value="TreeGrafter"/>
</dbReference>
<comment type="subcellular location">
    <subcellularLocation>
        <location evidence="1">Cell membrane</location>
        <topology evidence="1">Peripheral membrane protein</topology>
    </subcellularLocation>
</comment>
<evidence type="ECO:0000313" key="12">
    <source>
        <dbReference type="EMBL" id="ADD67733.1"/>
    </source>
</evidence>
<evidence type="ECO:0000313" key="13">
    <source>
        <dbReference type="Proteomes" id="UP000002012"/>
    </source>
</evidence>
<evidence type="ECO:0000256" key="8">
    <source>
        <dbReference type="ARBA" id="ARBA00022967"/>
    </source>
</evidence>
<dbReference type="InterPro" id="IPR015856">
    <property type="entry name" value="ABC_transpr_CbiO/EcfA_su"/>
</dbReference>
<dbReference type="Gene3D" id="3.40.50.300">
    <property type="entry name" value="P-loop containing nucleotide triphosphate hydrolases"/>
    <property type="match status" value="2"/>
</dbReference>
<reference evidence="12 13" key="1">
    <citation type="journal article" date="2010" name="Stand. Genomic Sci.">
        <title>Complete genome sequence of Denitrovibrio acetiphilus type strain (N2460).</title>
        <authorList>
            <person name="Kiss H."/>
            <person name="Lang E."/>
            <person name="Lapidus A."/>
            <person name="Copeland A."/>
            <person name="Nolan M."/>
            <person name="Glavina Del Rio T."/>
            <person name="Chen F."/>
            <person name="Lucas S."/>
            <person name="Tice H."/>
            <person name="Cheng J.F."/>
            <person name="Han C."/>
            <person name="Goodwin L."/>
            <person name="Pitluck S."/>
            <person name="Liolios K."/>
            <person name="Pati A."/>
            <person name="Ivanova N."/>
            <person name="Mavromatis K."/>
            <person name="Chen A."/>
            <person name="Palaniappan K."/>
            <person name="Land M."/>
            <person name="Hauser L."/>
            <person name="Chang Y.J."/>
            <person name="Jeffries C.D."/>
            <person name="Detter J.C."/>
            <person name="Brettin T."/>
            <person name="Spring S."/>
            <person name="Rohde M."/>
            <person name="Goker M."/>
            <person name="Woyke T."/>
            <person name="Bristow J."/>
            <person name="Eisen J.A."/>
            <person name="Markowitz V."/>
            <person name="Hugenholtz P."/>
            <person name="Kyrpides N.C."/>
            <person name="Klenk H.P."/>
        </authorList>
    </citation>
    <scope>NUCLEOTIDE SEQUENCE [LARGE SCALE GENOMIC DNA]</scope>
    <source>
        <strain evidence="13">DSM 12809 / NBRC 114555 / N2460</strain>
    </source>
</reference>
<dbReference type="PANTHER" id="PTHR43553">
    <property type="entry name" value="HEAVY METAL TRANSPORTER"/>
    <property type="match status" value="1"/>
</dbReference>
<feature type="domain" description="ABC transporter" evidence="11">
    <location>
        <begin position="2"/>
        <end position="241"/>
    </location>
</feature>
<dbReference type="CDD" id="cd03225">
    <property type="entry name" value="ABC_cobalt_CbiO_domain1"/>
    <property type="match status" value="1"/>
</dbReference>
<dbReference type="Proteomes" id="UP000002012">
    <property type="component" value="Chromosome"/>
</dbReference>
<dbReference type="AlphaFoldDB" id="D4H687"/>
<keyword evidence="5" id="KW-0677">Repeat</keyword>
<dbReference type="InterPro" id="IPR017871">
    <property type="entry name" value="ABC_transporter-like_CS"/>
</dbReference>
<dbReference type="PaxDb" id="522772-Dacet_0955"/>
<sequence>MIKLENVSFEYFGRRADSISDVSLELNKGECLLLCGRSGSGKTTITKLLNGLIPNFHEGSMFGRVTVGHLQVNETPMYMIAEVVGSVFQNPRTQFFNVDTDSEIVFGMENAGIPADKLKLRLAQTADDLNISDLLGRNIFELSGGEKQKIAFASVYAMNPDVYVLDEPSSNLDAASVNELKKILKLIKQQGKTVIVAEHRLYYLLDIADKVICMNNGRVDKVISPTELRRFPADVRSRMGLRAADLSAVTPLNAGKIDSEPVIEIRNVSVSHKKKVILKGLNLQVGRGEIIAVAGRNGAGKTTFSRALCGLHKEYTGEFLQNGKSQSAKARLKNSYMVMQDVNYQLFAESVESECSFGIRNVQMEKVDIALERLNLTPYRHCHPNTLSGGQKQRTAVAVGVVSEKEVMIFDEPTSGLDSDSMFQVSELIRMLSEEGRIVFVVTHDFEFVCACCTRVLHFSGGTMADDINVTAENTEKLRELFLA</sequence>
<comment type="similarity">
    <text evidence="2">Belongs to the ABC transporter superfamily.</text>
</comment>
<dbReference type="GO" id="GO:0005524">
    <property type="term" value="F:ATP binding"/>
    <property type="evidence" value="ECO:0007669"/>
    <property type="project" value="UniProtKB-KW"/>
</dbReference>
<evidence type="ECO:0000256" key="6">
    <source>
        <dbReference type="ARBA" id="ARBA00022741"/>
    </source>
</evidence>
<proteinExistence type="inferred from homology"/>
<evidence type="ECO:0000256" key="7">
    <source>
        <dbReference type="ARBA" id="ARBA00022840"/>
    </source>
</evidence>
<evidence type="ECO:0000256" key="1">
    <source>
        <dbReference type="ARBA" id="ARBA00004202"/>
    </source>
</evidence>
<keyword evidence="4" id="KW-1003">Cell membrane</keyword>
<keyword evidence="8" id="KW-1278">Translocase</keyword>
<name>D4H687_DENA2</name>
<evidence type="ECO:0000256" key="5">
    <source>
        <dbReference type="ARBA" id="ARBA00022737"/>
    </source>
</evidence>
<evidence type="ECO:0000256" key="9">
    <source>
        <dbReference type="ARBA" id="ARBA00023136"/>
    </source>
</evidence>
<dbReference type="PROSITE" id="PS50893">
    <property type="entry name" value="ABC_TRANSPORTER_2"/>
    <property type="match status" value="2"/>
</dbReference>
<dbReference type="InterPro" id="IPR003593">
    <property type="entry name" value="AAA+_ATPase"/>
</dbReference>
<dbReference type="STRING" id="522772.Dacet_0955"/>
<keyword evidence="6" id="KW-0547">Nucleotide-binding</keyword>
<evidence type="ECO:0000256" key="10">
    <source>
        <dbReference type="ARBA" id="ARBA00025157"/>
    </source>
</evidence>
<dbReference type="eggNOG" id="COG1129">
    <property type="taxonomic scope" value="Bacteria"/>
</dbReference>
<dbReference type="KEGG" id="dap:Dacet_0955"/>
<keyword evidence="7" id="KW-0067">ATP-binding</keyword>
<dbReference type="Pfam" id="PF00005">
    <property type="entry name" value="ABC_tran"/>
    <property type="match status" value="2"/>
</dbReference>
<dbReference type="EMBL" id="CP001968">
    <property type="protein sequence ID" value="ADD67733.1"/>
    <property type="molecule type" value="Genomic_DNA"/>
</dbReference>
<keyword evidence="3" id="KW-0813">Transport</keyword>
<dbReference type="RefSeq" id="WP_013010264.1">
    <property type="nucleotide sequence ID" value="NC_013943.1"/>
</dbReference>
<dbReference type="InterPro" id="IPR050095">
    <property type="entry name" value="ECF_ABC_transporter_ATP-bd"/>
</dbReference>